<evidence type="ECO:0000256" key="2">
    <source>
        <dbReference type="ARBA" id="ARBA00023315"/>
    </source>
</evidence>
<gene>
    <name evidence="4" type="ORF">GM50_14630</name>
</gene>
<accession>A0A094Q2X1</accession>
<dbReference type="GO" id="GO:0016747">
    <property type="term" value="F:acyltransferase activity, transferring groups other than amino-acyl groups"/>
    <property type="evidence" value="ECO:0007669"/>
    <property type="project" value="InterPro"/>
</dbReference>
<name>A0A094Q2X1_9ZZZZ</name>
<dbReference type="PROSITE" id="PS51186">
    <property type="entry name" value="GNAT"/>
    <property type="match status" value="1"/>
</dbReference>
<dbReference type="InterPro" id="IPR000182">
    <property type="entry name" value="GNAT_dom"/>
</dbReference>
<feature type="domain" description="N-acetyltransferase" evidence="3">
    <location>
        <begin position="22"/>
        <end position="157"/>
    </location>
</feature>
<dbReference type="CDD" id="cd04301">
    <property type="entry name" value="NAT_SF"/>
    <property type="match status" value="1"/>
</dbReference>
<protein>
    <recommendedName>
        <fullName evidence="3">N-acetyltransferase domain-containing protein</fullName>
    </recommendedName>
</protein>
<keyword evidence="1" id="KW-0808">Transferase</keyword>
<evidence type="ECO:0000256" key="1">
    <source>
        <dbReference type="ARBA" id="ARBA00022679"/>
    </source>
</evidence>
<sequence>MRHILKIHRSLTDPLPTTKREYAIRTFDPKEDKDRWLELNNKIFAKHPDQGNWALQDLENRMAENWFDPAGFFLATKGDEIVGFVWTKIHQDFVNQEPVGELYVVGVDPDHAHQGIGRAVSVAAINYLVAKGLKHSMLYVDADNEKGLALYTSLGFN</sequence>
<organism evidence="4">
    <name type="scientific">freshwater metagenome</name>
    <dbReference type="NCBI Taxonomy" id="449393"/>
    <lineage>
        <taxon>unclassified sequences</taxon>
        <taxon>metagenomes</taxon>
        <taxon>ecological metagenomes</taxon>
    </lineage>
</organism>
<dbReference type="SUPFAM" id="SSF55729">
    <property type="entry name" value="Acyl-CoA N-acyltransferases (Nat)"/>
    <property type="match status" value="1"/>
</dbReference>
<dbReference type="EMBL" id="JNSK01000067">
    <property type="protein sequence ID" value="KGA16399.1"/>
    <property type="molecule type" value="Genomic_DNA"/>
</dbReference>
<evidence type="ECO:0000259" key="3">
    <source>
        <dbReference type="PROSITE" id="PS51186"/>
    </source>
</evidence>
<dbReference type="Pfam" id="PF00583">
    <property type="entry name" value="Acetyltransf_1"/>
    <property type="match status" value="1"/>
</dbReference>
<dbReference type="InterPro" id="IPR016181">
    <property type="entry name" value="Acyl_CoA_acyltransferase"/>
</dbReference>
<dbReference type="PANTHER" id="PTHR43072">
    <property type="entry name" value="N-ACETYLTRANSFERASE"/>
    <property type="match status" value="1"/>
</dbReference>
<keyword evidence="2" id="KW-0012">Acyltransferase</keyword>
<evidence type="ECO:0000313" key="4">
    <source>
        <dbReference type="EMBL" id="KGA16399.1"/>
    </source>
</evidence>
<dbReference type="AlphaFoldDB" id="A0A094Q2X1"/>
<dbReference type="PANTHER" id="PTHR43072:SF23">
    <property type="entry name" value="UPF0039 PROTEIN C11D3.02C"/>
    <property type="match status" value="1"/>
</dbReference>
<comment type="caution">
    <text evidence="4">The sequence shown here is derived from an EMBL/GenBank/DDBJ whole genome shotgun (WGS) entry which is preliminary data.</text>
</comment>
<proteinExistence type="predicted"/>
<dbReference type="Gene3D" id="3.40.630.30">
    <property type="match status" value="1"/>
</dbReference>
<reference evidence="4" key="1">
    <citation type="submission" date="2014-05" db="EMBL/GenBank/DDBJ databases">
        <title>Key roles for freshwater Actinobacteria revealed by deep metagenomic sequencing.</title>
        <authorList>
            <person name="Ghai R."/>
            <person name="Mizuno C.M."/>
            <person name="Picazo A."/>
            <person name="Camacho A."/>
            <person name="Rodriguez-Valera F."/>
        </authorList>
    </citation>
    <scope>NUCLEOTIDE SEQUENCE</scope>
</reference>